<feature type="signal peptide" evidence="2">
    <location>
        <begin position="1"/>
        <end position="22"/>
    </location>
</feature>
<dbReference type="InterPro" id="IPR026444">
    <property type="entry name" value="Secre_tail"/>
</dbReference>
<gene>
    <name evidence="4" type="ORF">SAMN05192529_104166</name>
</gene>
<dbReference type="Gene3D" id="2.60.40.10">
    <property type="entry name" value="Immunoglobulins"/>
    <property type="match status" value="1"/>
</dbReference>
<name>A0A1H3X2H6_9BACT</name>
<evidence type="ECO:0000256" key="1">
    <source>
        <dbReference type="ARBA" id="ARBA00022729"/>
    </source>
</evidence>
<keyword evidence="5" id="KW-1185">Reference proteome</keyword>
<feature type="chain" id="PRO_5011547314" evidence="2">
    <location>
        <begin position="23"/>
        <end position="546"/>
    </location>
</feature>
<dbReference type="Pfam" id="PF13517">
    <property type="entry name" value="FG-GAP_3"/>
    <property type="match status" value="3"/>
</dbReference>
<feature type="domain" description="Secretion system C-terminal sorting" evidence="3">
    <location>
        <begin position="483"/>
        <end position="540"/>
    </location>
</feature>
<dbReference type="STRING" id="551991.SAMN05192529_104166"/>
<evidence type="ECO:0000256" key="2">
    <source>
        <dbReference type="SAM" id="SignalP"/>
    </source>
</evidence>
<dbReference type="PANTHER" id="PTHR46580">
    <property type="entry name" value="SENSOR KINASE-RELATED"/>
    <property type="match status" value="1"/>
</dbReference>
<evidence type="ECO:0000259" key="3">
    <source>
        <dbReference type="Pfam" id="PF18962"/>
    </source>
</evidence>
<dbReference type="InterPro" id="IPR028994">
    <property type="entry name" value="Integrin_alpha_N"/>
</dbReference>
<dbReference type="Pfam" id="PF18962">
    <property type="entry name" value="Por_Secre_tail"/>
    <property type="match status" value="1"/>
</dbReference>
<organism evidence="4 5">
    <name type="scientific">Arachidicoccus rhizosphaerae</name>
    <dbReference type="NCBI Taxonomy" id="551991"/>
    <lineage>
        <taxon>Bacteria</taxon>
        <taxon>Pseudomonadati</taxon>
        <taxon>Bacteroidota</taxon>
        <taxon>Chitinophagia</taxon>
        <taxon>Chitinophagales</taxon>
        <taxon>Chitinophagaceae</taxon>
        <taxon>Arachidicoccus</taxon>
    </lineage>
</organism>
<evidence type="ECO:0000313" key="4">
    <source>
        <dbReference type="EMBL" id="SDZ93615.1"/>
    </source>
</evidence>
<dbReference type="SUPFAM" id="SSF69318">
    <property type="entry name" value="Integrin alpha N-terminal domain"/>
    <property type="match status" value="2"/>
</dbReference>
<accession>A0A1H3X2H6</accession>
<dbReference type="Gene3D" id="2.130.10.130">
    <property type="entry name" value="Integrin alpha, N-terminal"/>
    <property type="match status" value="2"/>
</dbReference>
<dbReference type="AlphaFoldDB" id="A0A1H3X2H6"/>
<protein>
    <submittedName>
        <fullName evidence="4">Por secretion system C-terminal sorting domain-containing protein</fullName>
    </submittedName>
</protein>
<evidence type="ECO:0000313" key="5">
    <source>
        <dbReference type="Proteomes" id="UP000199041"/>
    </source>
</evidence>
<dbReference type="EMBL" id="FNQY01000004">
    <property type="protein sequence ID" value="SDZ93615.1"/>
    <property type="molecule type" value="Genomic_DNA"/>
</dbReference>
<dbReference type="OrthoDB" id="868906at2"/>
<dbReference type="NCBIfam" id="TIGR04183">
    <property type="entry name" value="Por_Secre_tail"/>
    <property type="match status" value="1"/>
</dbReference>
<reference evidence="4 5" key="1">
    <citation type="submission" date="2016-10" db="EMBL/GenBank/DDBJ databases">
        <authorList>
            <person name="de Groot N.N."/>
        </authorList>
    </citation>
    <scope>NUCLEOTIDE SEQUENCE [LARGE SCALE GENOMIC DNA]</scope>
    <source>
        <strain evidence="4 5">Vu-144</strain>
    </source>
</reference>
<keyword evidence="1 2" id="KW-0732">Signal</keyword>
<dbReference type="InterPro" id="IPR013783">
    <property type="entry name" value="Ig-like_fold"/>
</dbReference>
<proteinExistence type="predicted"/>
<dbReference type="InterPro" id="IPR013517">
    <property type="entry name" value="FG-GAP"/>
</dbReference>
<sequence>MKRLLLIILSGCTLAFCGSLKAQISFSDPVSYSFLPNATFSKIRSADFNMDGYKDIIGIGMQATGVTILLNKGDGTFQSGFSQSLTQSGYAITIGDFNKDGYQDFAVIEGIQSGYGQVDIFLNNPSNPGQFTQGATFQTAQNPTDLESIDFNNDGNLDLIITSASDGLSFFQNDGNGGFGVAGSQNAGQTPWCAAVGDLNGDGFNDIVIGSQYAQNGDVNDIKIYLNNQNGTFTLSNSYAAGTTVFSLVIKDINNDNKPDIVSTSFNDNAFFSLINNGNGNFAVFGPLATPSGTTALAGNDFNGDGLTDLIVSGLSANALDIFLNNVSAPGTFSAAGTIPAVYTVAMLSEDFNNDNKPDLAALDMSTGTLSVFLNTTTFSLPVDLKTFTGQINNGNADLKWTSGVESEFEGYEIEKSLDGAAFIRIGSVKAEGSGKSYHFSAVQNERIAYYRLKLINKNGNPDYSDVVTIQDPLAKNGITLTPNPANNFIHIQTTTNETLHIYDGSGKLVLTESLSAGDNKIDVHSLSSGIYFGVIGHSKLKFIKN</sequence>
<dbReference type="Proteomes" id="UP000199041">
    <property type="component" value="Unassembled WGS sequence"/>
</dbReference>
<dbReference type="PANTHER" id="PTHR46580:SF4">
    <property type="entry name" value="ATP_GTP-BINDING PROTEIN"/>
    <property type="match status" value="1"/>
</dbReference>